<dbReference type="eggNOG" id="COG3893">
    <property type="taxonomic scope" value="Bacteria"/>
</dbReference>
<dbReference type="SUPFAM" id="SSF52540">
    <property type="entry name" value="P-loop containing nucleoside triphosphate hydrolases"/>
    <property type="match status" value="1"/>
</dbReference>
<dbReference type="Gene3D" id="3.90.320.10">
    <property type="match status" value="1"/>
</dbReference>
<proteinExistence type="predicted"/>
<gene>
    <name evidence="2" type="ORF">TP2_05080</name>
</gene>
<sequence length="988" mass="109363">MVVDPGAHIFALPPGVDFPRELVAGLIERFADRPPEAMARVRLYLNSGRMRRRVREYFLESGARYLPQLLLISDLGADPLAGLPMPVPSLRRKLELTRLVEELTRRLPEFEAGSSHFALAESLASLMAEMQSEGVHPERLDRLDIAETHARHWQQSLAFIRIIARYFETDGELDAEARQRLVVETLAQTWRDAPSADPVIVAGSTGSRGATALFMRLVAHLPEGLVVLPGFDRDMTDKAWNSLDSSLFPIEDHPQYRFLALLRGLDLTPTSVQDWRAIAAPDPARNRLVSLALRPAPVTDQWREEGGSLGDLETACTGLSLITARDPREEALAIALALREATERQVQAALITPDRLLARRVAAALDRWGIVPDDSAGQPLQQTAPGRLLRHVAQIGGQQLPIAELMILLKHPLSATGAGGEARGRHLRNTRELELYLRRNGPAFPDADALADWAAKSPEERGIWAEWLAGILSQIVAPLPDHLPTRVEAHLALCEAIAAGPGGDPAASELWREAGGREALRLMSDLREQAEHAGDVSAADYADLINRHLQGGMVRQTLTAHPLIAIWGTLEARAQGAELVICGGLNEGSWPEAPAPDPWLSRQMRLESGLLLPERQIGLSAHDFQQAVAAPQVILSRAGRDAEAQTIPSRWLNRLLNLIKGLPEQNGAAALKAMEARGQRWIDLAQELERPKITLTPAPRPSPKPPVEDRPRELPVTAIQTLIRDPYAIYARRILRLRPLDPLRPEPDPLLRGQVLHEIVETFVKTHVEGETLDAARTRLLAITQEVLEAKIPWPSTQRIWFARIHGIAEKFCRDEEGRRVKGTPAVIEKKGSIPLQKVNFTLSAKPDRIDILEDGSAEIFDYKTGEPPGDAEVLAFNKQMLLEAAMVSRGAFEQIGPRDVSAMTYIRLGGDGETRTMGQTIKVKDREETPEDSWAKLEELIARYLRPSQGFTARRAMQKARDVSDYDQLSRFGEWDITDTPPKEGSA</sequence>
<dbReference type="RefSeq" id="WP_038075448.1">
    <property type="nucleotide sequence ID" value="NZ_AUND01000012.1"/>
</dbReference>
<protein>
    <recommendedName>
        <fullName evidence="1">PD-(D/E)XK endonuclease-like domain-containing protein</fullName>
    </recommendedName>
</protein>
<feature type="domain" description="PD-(D/E)XK endonuclease-like" evidence="1">
    <location>
        <begin position="716"/>
        <end position="944"/>
    </location>
</feature>
<organism evidence="2 3">
    <name type="scientific">Thioclava pacifica DSM 10166</name>
    <dbReference type="NCBI Taxonomy" id="1353537"/>
    <lineage>
        <taxon>Bacteria</taxon>
        <taxon>Pseudomonadati</taxon>
        <taxon>Pseudomonadota</taxon>
        <taxon>Alphaproteobacteria</taxon>
        <taxon>Rhodobacterales</taxon>
        <taxon>Paracoccaceae</taxon>
        <taxon>Thioclava</taxon>
    </lineage>
</organism>
<reference evidence="2 3" key="1">
    <citation type="submission" date="2013-07" db="EMBL/GenBank/DDBJ databases">
        <title>Thioclava pacifica DSM 10166 Genome Sequencing.</title>
        <authorList>
            <person name="Lai Q."/>
            <person name="Shao Z."/>
        </authorList>
    </citation>
    <scope>NUCLEOTIDE SEQUENCE [LARGE SCALE GENOMIC DNA]</scope>
    <source>
        <strain evidence="2 3">DSM 10166</strain>
    </source>
</reference>
<evidence type="ECO:0000313" key="3">
    <source>
        <dbReference type="Proteomes" id="UP000027432"/>
    </source>
</evidence>
<evidence type="ECO:0000313" key="2">
    <source>
        <dbReference type="EMBL" id="KEO54301.1"/>
    </source>
</evidence>
<keyword evidence="3" id="KW-1185">Reference proteome</keyword>
<name>A0A074J9M1_9RHOB</name>
<dbReference type="Proteomes" id="UP000027432">
    <property type="component" value="Unassembled WGS sequence"/>
</dbReference>
<accession>A0A074J9M1</accession>
<dbReference type="InterPro" id="IPR038726">
    <property type="entry name" value="PDDEXK_AddAB-type"/>
</dbReference>
<dbReference type="OrthoDB" id="9780606at2"/>
<dbReference type="InterPro" id="IPR014153">
    <property type="entry name" value="Ds_break_AddB"/>
</dbReference>
<dbReference type="NCBIfam" id="TIGR02786">
    <property type="entry name" value="addB_alphas"/>
    <property type="match status" value="1"/>
</dbReference>
<comment type="caution">
    <text evidence="2">The sequence shown here is derived from an EMBL/GenBank/DDBJ whole genome shotgun (WGS) entry which is preliminary data.</text>
</comment>
<dbReference type="EMBL" id="AUND01000012">
    <property type="protein sequence ID" value="KEO54301.1"/>
    <property type="molecule type" value="Genomic_DNA"/>
</dbReference>
<dbReference type="InterPro" id="IPR027417">
    <property type="entry name" value="P-loop_NTPase"/>
</dbReference>
<evidence type="ECO:0000259" key="1">
    <source>
        <dbReference type="Pfam" id="PF12705"/>
    </source>
</evidence>
<dbReference type="Pfam" id="PF12705">
    <property type="entry name" value="PDDEXK_1"/>
    <property type="match status" value="1"/>
</dbReference>
<dbReference type="AlphaFoldDB" id="A0A074J9M1"/>
<dbReference type="eggNOG" id="COG2887">
    <property type="taxonomic scope" value="Bacteria"/>
</dbReference>
<dbReference type="STRING" id="1353537.TP2_05080"/>
<dbReference type="InterPro" id="IPR011604">
    <property type="entry name" value="PDDEXK-like_dom_sf"/>
</dbReference>